<protein>
    <submittedName>
        <fullName evidence="1">Uncharacterized protein</fullName>
    </submittedName>
</protein>
<evidence type="ECO:0000313" key="1">
    <source>
        <dbReference type="EMBL" id="CAM9514880.1"/>
    </source>
</evidence>
<sequence>MCQKPTENFWEGFRFPSTPFFLPTDVELKLEMEWPSCNRKCNKRSGKAPPYQAQRNETGGVRVTLSTKQDSCLCQEGELWLKTEDKPSQQPLAGLIRLAHWGP</sequence>
<reference evidence="1" key="1">
    <citation type="submission" date="2023-05" db="EMBL/GenBank/DDBJ databases">
        <authorList>
            <consortium name="ELIXIR-Norway"/>
        </authorList>
    </citation>
    <scope>NUCLEOTIDE SEQUENCE</scope>
</reference>
<accession>A0AC59YA28</accession>
<reference evidence="1" key="2">
    <citation type="submission" date="2025-03" db="EMBL/GenBank/DDBJ databases">
        <authorList>
            <consortium name="ELIXIR-Norway"/>
            <consortium name="Elixir Norway"/>
        </authorList>
    </citation>
    <scope>NUCLEOTIDE SEQUENCE</scope>
</reference>
<dbReference type="Proteomes" id="UP001162501">
    <property type="component" value="Chromosome 11"/>
</dbReference>
<evidence type="ECO:0000313" key="2">
    <source>
        <dbReference type="Proteomes" id="UP001162501"/>
    </source>
</evidence>
<organism evidence="1 2">
    <name type="scientific">Rangifer tarandus platyrhynchus</name>
    <name type="common">Svalbard reindeer</name>
    <dbReference type="NCBI Taxonomy" id="3082113"/>
    <lineage>
        <taxon>Eukaryota</taxon>
        <taxon>Metazoa</taxon>
        <taxon>Chordata</taxon>
        <taxon>Craniata</taxon>
        <taxon>Vertebrata</taxon>
        <taxon>Euteleostomi</taxon>
        <taxon>Mammalia</taxon>
        <taxon>Eutheria</taxon>
        <taxon>Laurasiatheria</taxon>
        <taxon>Artiodactyla</taxon>
        <taxon>Ruminantia</taxon>
        <taxon>Pecora</taxon>
        <taxon>Cervidae</taxon>
        <taxon>Odocoileinae</taxon>
        <taxon>Rangifer</taxon>
    </lineage>
</organism>
<dbReference type="EMBL" id="OX596095">
    <property type="protein sequence ID" value="CAM9514880.1"/>
    <property type="molecule type" value="Genomic_DNA"/>
</dbReference>
<name>A0AC59YA28_RANTA</name>
<proteinExistence type="predicted"/>
<gene>
    <name evidence="1" type="ORF">MRATA1EN22A_LOCUS3608</name>
</gene>